<evidence type="ECO:0000313" key="3">
    <source>
        <dbReference type="Proteomes" id="UP000530660"/>
    </source>
</evidence>
<feature type="transmembrane region" description="Helical" evidence="1">
    <location>
        <begin position="30"/>
        <end position="52"/>
    </location>
</feature>
<name>A0A7J7IGS7_9RHOD</name>
<protein>
    <submittedName>
        <fullName evidence="2">Uncharacterized protein</fullName>
    </submittedName>
</protein>
<dbReference type="OrthoDB" id="10395244at2759"/>
<reference evidence="2 3" key="1">
    <citation type="journal article" date="2020" name="J. Phycol.">
        <title>Comparative genome analysis reveals Cyanidiococcus gen. nov., a new extremophilic red algal genus sister to Cyanidioschyzon (Cyanidioschyzonaceae, Rhodophyta).</title>
        <authorList>
            <person name="Liu S.-L."/>
            <person name="Chiang Y.-R."/>
            <person name="Yoon H.S."/>
            <person name="Fu H.-Y."/>
        </authorList>
    </citation>
    <scope>NUCLEOTIDE SEQUENCE [LARGE SCALE GENOMIC DNA]</scope>
    <source>
        <strain evidence="2 3">THAL066</strain>
    </source>
</reference>
<dbReference type="Gene3D" id="3.90.550.50">
    <property type="match status" value="1"/>
</dbReference>
<evidence type="ECO:0000313" key="2">
    <source>
        <dbReference type="EMBL" id="KAF6001950.1"/>
    </source>
</evidence>
<sequence length="388" mass="43108">MRNLELPLVYRRGITNPLWKVVRTWRKRPISIAMLLVTVLALVSMVVLRARLAAPRRESRRALKPTAYNPKKEMAENMQSISSSEGSSPLWTPACVGEVLFFIRCRASDFPERARVVLDTWGQSFPPSDIFFVSGDPVADTLGAQVIVEPRIGADPLYTRFSVHDPLILPIAWKQLQARTETRYIVILEIDTFVLPDNLCSYAIPELGNGRTPFNDYIYGGFGMVMGPPWGANAAGSSCLEAGKAPRDLTAQPLSGTFAFGQNGAVLSRALVRDLAPYAEAIWAETNCIDAGDMRLWMGMYFHENDALRGHQVRGVTPCFALTAPGNVISKYATLPPEHPIMSSDYDVFYATLPQTNPEDARNLWKMVQKLKISALSVGDIMLGFRRL</sequence>
<proteinExistence type="predicted"/>
<dbReference type="EMBL" id="VWRR01000012">
    <property type="protein sequence ID" value="KAF6001950.1"/>
    <property type="molecule type" value="Genomic_DNA"/>
</dbReference>
<keyword evidence="3" id="KW-1185">Reference proteome</keyword>
<accession>A0A7J7IGS7</accession>
<evidence type="ECO:0000256" key="1">
    <source>
        <dbReference type="SAM" id="Phobius"/>
    </source>
</evidence>
<gene>
    <name evidence="2" type="ORF">F1559_002105</name>
</gene>
<dbReference type="AlphaFoldDB" id="A0A7J7IGS7"/>
<comment type="caution">
    <text evidence="2">The sequence shown here is derived from an EMBL/GenBank/DDBJ whole genome shotgun (WGS) entry which is preliminary data.</text>
</comment>
<organism evidence="2 3">
    <name type="scientific">Cyanidiococcus yangmingshanensis</name>
    <dbReference type="NCBI Taxonomy" id="2690220"/>
    <lineage>
        <taxon>Eukaryota</taxon>
        <taxon>Rhodophyta</taxon>
        <taxon>Bangiophyceae</taxon>
        <taxon>Cyanidiales</taxon>
        <taxon>Cyanidiaceae</taxon>
        <taxon>Cyanidiococcus</taxon>
    </lineage>
</organism>
<keyword evidence="1" id="KW-0812">Transmembrane</keyword>
<keyword evidence="1" id="KW-1133">Transmembrane helix</keyword>
<dbReference type="Proteomes" id="UP000530660">
    <property type="component" value="Unassembled WGS sequence"/>
</dbReference>
<keyword evidence="1" id="KW-0472">Membrane</keyword>